<evidence type="ECO:0000313" key="2">
    <source>
        <dbReference type="Proteomes" id="UP001589562"/>
    </source>
</evidence>
<dbReference type="PIRSF" id="PIRSF008546">
    <property type="entry name" value="UCP008546"/>
    <property type="match status" value="1"/>
</dbReference>
<accession>A0ABV5H9K9</accession>
<dbReference type="SUPFAM" id="SSF140736">
    <property type="entry name" value="Rv1873-like"/>
    <property type="match status" value="1"/>
</dbReference>
<keyword evidence="2" id="KW-1185">Reference proteome</keyword>
<gene>
    <name evidence="1" type="ORF">ACFFVK_08325</name>
</gene>
<protein>
    <submittedName>
        <fullName evidence="1">DUF1810 domain-containing protein</fullName>
    </submittedName>
</protein>
<dbReference type="Pfam" id="PF08837">
    <property type="entry name" value="DUF1810"/>
    <property type="match status" value="1"/>
</dbReference>
<dbReference type="RefSeq" id="WP_278010412.1">
    <property type="nucleotide sequence ID" value="NZ_CP121112.1"/>
</dbReference>
<sequence length="150" mass="17006">MAYANNDLTRFLDAQNKLYLTAYSELKKGKKETHWMWFIFPQLKGLGKSTIAKYYALADLKEAEDFLNHPILAKHLIEICNVLLEYKAKSIEAILGELDARKLRSSMTLFSQAQNADPVFQEILDVFFLGYSDPLTLAKIAAPLEIAMAS</sequence>
<comment type="caution">
    <text evidence="1">The sequence shown here is derived from an EMBL/GenBank/DDBJ whole genome shotgun (WGS) entry which is preliminary data.</text>
</comment>
<evidence type="ECO:0000313" key="1">
    <source>
        <dbReference type="EMBL" id="MFB9108582.1"/>
    </source>
</evidence>
<organism evidence="1 2">
    <name type="scientific">Flavobacterium gyeonganense</name>
    <dbReference type="NCBI Taxonomy" id="1310418"/>
    <lineage>
        <taxon>Bacteria</taxon>
        <taxon>Pseudomonadati</taxon>
        <taxon>Bacteroidota</taxon>
        <taxon>Flavobacteriia</taxon>
        <taxon>Flavobacteriales</taxon>
        <taxon>Flavobacteriaceae</taxon>
        <taxon>Flavobacterium</taxon>
    </lineage>
</organism>
<dbReference type="Proteomes" id="UP001589562">
    <property type="component" value="Unassembled WGS sequence"/>
</dbReference>
<reference evidence="1 2" key="1">
    <citation type="submission" date="2024-09" db="EMBL/GenBank/DDBJ databases">
        <authorList>
            <person name="Sun Q."/>
            <person name="Mori K."/>
        </authorList>
    </citation>
    <scope>NUCLEOTIDE SEQUENCE [LARGE SCALE GENOMIC DNA]</scope>
    <source>
        <strain evidence="1 2">CECT 8365</strain>
    </source>
</reference>
<dbReference type="InterPro" id="IPR014937">
    <property type="entry name" value="DUF1810"/>
</dbReference>
<name>A0ABV5H9K9_9FLAO</name>
<dbReference type="EMBL" id="JBHMFE010000013">
    <property type="protein sequence ID" value="MFB9108582.1"/>
    <property type="molecule type" value="Genomic_DNA"/>
</dbReference>
<dbReference type="Gene3D" id="1.25.40.380">
    <property type="entry name" value="Protein of unknown function DUF1810"/>
    <property type="match status" value="1"/>
</dbReference>
<dbReference type="InterPro" id="IPR036287">
    <property type="entry name" value="Rv1873-like_sf"/>
</dbReference>
<proteinExistence type="predicted"/>